<dbReference type="AlphaFoldDB" id="A0A0F9LUF6"/>
<comment type="caution">
    <text evidence="1">The sequence shown here is derived from an EMBL/GenBank/DDBJ whole genome shotgun (WGS) entry which is preliminary data.</text>
</comment>
<sequence length="54" mass="6737">MKEWDLLMIEHHEETLKTYNFTVEKKGNKQTFEEFKAKLRMEWFKERMTLKRAG</sequence>
<organism evidence="1">
    <name type="scientific">marine sediment metagenome</name>
    <dbReference type="NCBI Taxonomy" id="412755"/>
    <lineage>
        <taxon>unclassified sequences</taxon>
        <taxon>metagenomes</taxon>
        <taxon>ecological metagenomes</taxon>
    </lineage>
</organism>
<name>A0A0F9LUF6_9ZZZZ</name>
<reference evidence="1" key="1">
    <citation type="journal article" date="2015" name="Nature">
        <title>Complex archaea that bridge the gap between prokaryotes and eukaryotes.</title>
        <authorList>
            <person name="Spang A."/>
            <person name="Saw J.H."/>
            <person name="Jorgensen S.L."/>
            <person name="Zaremba-Niedzwiedzka K."/>
            <person name="Martijn J."/>
            <person name="Lind A.E."/>
            <person name="van Eijk R."/>
            <person name="Schleper C."/>
            <person name="Guy L."/>
            <person name="Ettema T.J."/>
        </authorList>
    </citation>
    <scope>NUCLEOTIDE SEQUENCE</scope>
</reference>
<protein>
    <submittedName>
        <fullName evidence="1">Uncharacterized protein</fullName>
    </submittedName>
</protein>
<gene>
    <name evidence="1" type="ORF">LCGC14_1465830</name>
</gene>
<dbReference type="EMBL" id="LAZR01010256">
    <property type="protein sequence ID" value="KKM67965.1"/>
    <property type="molecule type" value="Genomic_DNA"/>
</dbReference>
<proteinExistence type="predicted"/>
<accession>A0A0F9LUF6</accession>
<evidence type="ECO:0000313" key="1">
    <source>
        <dbReference type="EMBL" id="KKM67965.1"/>
    </source>
</evidence>